<dbReference type="Gene3D" id="3.40.50.1100">
    <property type="match status" value="2"/>
</dbReference>
<evidence type="ECO:0000256" key="8">
    <source>
        <dbReference type="ARBA" id="ARBA00023192"/>
    </source>
</evidence>
<dbReference type="EC" id="2.5.1.47" evidence="4 10"/>
<keyword evidence="13" id="KW-1185">Reference proteome</keyword>
<dbReference type="InterPro" id="IPR005856">
    <property type="entry name" value="Cys_synth"/>
</dbReference>
<evidence type="ECO:0000256" key="7">
    <source>
        <dbReference type="ARBA" id="ARBA00022898"/>
    </source>
</evidence>
<evidence type="ECO:0000256" key="10">
    <source>
        <dbReference type="RuleBase" id="RU003985"/>
    </source>
</evidence>
<name>A0ABP7V4K0_9BACI</name>
<protein>
    <recommendedName>
        <fullName evidence="4 10">Cysteine synthase</fullName>
        <ecNumber evidence="4 10">2.5.1.47</ecNumber>
    </recommendedName>
</protein>
<dbReference type="SUPFAM" id="SSF53686">
    <property type="entry name" value="Tryptophan synthase beta subunit-like PLP-dependent enzymes"/>
    <property type="match status" value="1"/>
</dbReference>
<dbReference type="CDD" id="cd01561">
    <property type="entry name" value="CBS_like"/>
    <property type="match status" value="1"/>
</dbReference>
<evidence type="ECO:0000256" key="3">
    <source>
        <dbReference type="ARBA" id="ARBA00007103"/>
    </source>
</evidence>
<evidence type="ECO:0000313" key="12">
    <source>
        <dbReference type="EMBL" id="GAA4059466.1"/>
    </source>
</evidence>
<dbReference type="InterPro" id="IPR036052">
    <property type="entry name" value="TrpB-like_PALP_sf"/>
</dbReference>
<dbReference type="InterPro" id="IPR005859">
    <property type="entry name" value="CysK"/>
</dbReference>
<evidence type="ECO:0000256" key="9">
    <source>
        <dbReference type="ARBA" id="ARBA00047931"/>
    </source>
</evidence>
<organism evidence="12 13">
    <name type="scientific">Amphibacillus indicireducens</name>
    <dbReference type="NCBI Taxonomy" id="1076330"/>
    <lineage>
        <taxon>Bacteria</taxon>
        <taxon>Bacillati</taxon>
        <taxon>Bacillota</taxon>
        <taxon>Bacilli</taxon>
        <taxon>Bacillales</taxon>
        <taxon>Bacillaceae</taxon>
        <taxon>Amphibacillus</taxon>
    </lineage>
</organism>
<evidence type="ECO:0000256" key="1">
    <source>
        <dbReference type="ARBA" id="ARBA00001933"/>
    </source>
</evidence>
<reference evidence="13" key="1">
    <citation type="journal article" date="2019" name="Int. J. Syst. Evol. Microbiol.">
        <title>The Global Catalogue of Microorganisms (GCM) 10K type strain sequencing project: providing services to taxonomists for standard genome sequencing and annotation.</title>
        <authorList>
            <consortium name="The Broad Institute Genomics Platform"/>
            <consortium name="The Broad Institute Genome Sequencing Center for Infectious Disease"/>
            <person name="Wu L."/>
            <person name="Ma J."/>
        </authorList>
    </citation>
    <scope>NUCLEOTIDE SEQUENCE [LARGE SCALE GENOMIC DNA]</scope>
    <source>
        <strain evidence="13">JCM 17250</strain>
    </source>
</reference>
<comment type="similarity">
    <text evidence="3 10">Belongs to the cysteine synthase/cystathionine beta-synthase family.</text>
</comment>
<dbReference type="EMBL" id="BAABDL010000016">
    <property type="protein sequence ID" value="GAA4059466.1"/>
    <property type="molecule type" value="Genomic_DNA"/>
</dbReference>
<comment type="caution">
    <text evidence="12">The sequence shown here is derived from an EMBL/GenBank/DDBJ whole genome shotgun (WGS) entry which is preliminary data.</text>
</comment>
<dbReference type="RefSeq" id="WP_344909705.1">
    <property type="nucleotide sequence ID" value="NZ_BAABDL010000016.1"/>
</dbReference>
<comment type="cofactor">
    <cofactor evidence="1 10">
        <name>pyridoxal 5'-phosphate</name>
        <dbReference type="ChEBI" id="CHEBI:597326"/>
    </cofactor>
</comment>
<keyword evidence="8 10" id="KW-0198">Cysteine biosynthesis</keyword>
<accession>A0ABP7V4K0</accession>
<sequence>MKVAKNISELIGETPLVKLNRINDPNGAEIFVKLEYFNPGRSVKDRAALHMIEVAEKAGILTPGSTIVEPTSGNTGIGLAMNAAARGYKLIIVMPDSATLERVNILKAYGAKVVLTPSQGKMPAAISRAKEISQGMVNAFMPMQFDNQANPEIHRITTAKEIIQAMNSSNKQLTAFVGTAGTGGTITGTGEVLKQYDPAITVHVVEPAGSPVLSGGKPGKHKLVGTSPGFIPSVLNTSIYDEIIQIKDEEAYKTVRTLAAKEGILLGPSGGASVYAALQVAKRLQPNQTVVCIAPDTGERYLSTDLFNNG</sequence>
<dbReference type="InterPro" id="IPR001216">
    <property type="entry name" value="P-phosphate_BS"/>
</dbReference>
<proteinExistence type="inferred from homology"/>
<comment type="catalytic activity">
    <reaction evidence="9 10">
        <text>O-acetyl-L-serine + hydrogen sulfide = L-cysteine + acetate</text>
        <dbReference type="Rhea" id="RHEA:14829"/>
        <dbReference type="ChEBI" id="CHEBI:29919"/>
        <dbReference type="ChEBI" id="CHEBI:30089"/>
        <dbReference type="ChEBI" id="CHEBI:35235"/>
        <dbReference type="ChEBI" id="CHEBI:58340"/>
        <dbReference type="EC" id="2.5.1.47"/>
    </reaction>
</comment>
<keyword evidence="7 10" id="KW-0663">Pyridoxal phosphate</keyword>
<evidence type="ECO:0000256" key="6">
    <source>
        <dbReference type="ARBA" id="ARBA00022679"/>
    </source>
</evidence>
<feature type="domain" description="Tryptophan synthase beta chain-like PALP" evidence="11">
    <location>
        <begin position="7"/>
        <end position="296"/>
    </location>
</feature>
<dbReference type="NCBIfam" id="TIGR01139">
    <property type="entry name" value="cysK"/>
    <property type="match status" value="1"/>
</dbReference>
<evidence type="ECO:0000256" key="5">
    <source>
        <dbReference type="ARBA" id="ARBA00022605"/>
    </source>
</evidence>
<dbReference type="Pfam" id="PF00291">
    <property type="entry name" value="PALP"/>
    <property type="match status" value="1"/>
</dbReference>
<evidence type="ECO:0000256" key="2">
    <source>
        <dbReference type="ARBA" id="ARBA00004962"/>
    </source>
</evidence>
<keyword evidence="5 10" id="KW-0028">Amino-acid biosynthesis</keyword>
<dbReference type="InterPro" id="IPR050214">
    <property type="entry name" value="Cys_Synth/Cystath_Beta-Synth"/>
</dbReference>
<comment type="pathway">
    <text evidence="2">Amino-acid biosynthesis; L-cysteine biosynthesis; L-cysteine from L-serine: step 2/2.</text>
</comment>
<keyword evidence="6 10" id="KW-0808">Transferase</keyword>
<dbReference type="PROSITE" id="PS00901">
    <property type="entry name" value="CYS_SYNTHASE"/>
    <property type="match status" value="1"/>
</dbReference>
<gene>
    <name evidence="12" type="primary">cysK_1</name>
    <name evidence="12" type="ORF">GCM10022410_03260</name>
</gene>
<evidence type="ECO:0000256" key="4">
    <source>
        <dbReference type="ARBA" id="ARBA00012681"/>
    </source>
</evidence>
<dbReference type="PANTHER" id="PTHR10314">
    <property type="entry name" value="CYSTATHIONINE BETA-SYNTHASE"/>
    <property type="match status" value="1"/>
</dbReference>
<dbReference type="NCBIfam" id="TIGR01136">
    <property type="entry name" value="cysKM"/>
    <property type="match status" value="1"/>
</dbReference>
<evidence type="ECO:0000313" key="13">
    <source>
        <dbReference type="Proteomes" id="UP001501734"/>
    </source>
</evidence>
<dbReference type="InterPro" id="IPR001926">
    <property type="entry name" value="TrpB-like_PALP"/>
</dbReference>
<evidence type="ECO:0000259" key="11">
    <source>
        <dbReference type="Pfam" id="PF00291"/>
    </source>
</evidence>
<dbReference type="Proteomes" id="UP001501734">
    <property type="component" value="Unassembled WGS sequence"/>
</dbReference>